<evidence type="ECO:0000256" key="1">
    <source>
        <dbReference type="ARBA" id="ARBA00023122"/>
    </source>
</evidence>
<dbReference type="PROSITE" id="PS51371">
    <property type="entry name" value="CBS"/>
    <property type="match status" value="2"/>
</dbReference>
<reference evidence="4" key="1">
    <citation type="submission" date="2013-11" db="EMBL/GenBank/DDBJ databases">
        <title>Comparative genomics of Ignicoccus.</title>
        <authorList>
            <person name="Podar M."/>
        </authorList>
    </citation>
    <scope>NUCLEOTIDE SEQUENCE</scope>
    <source>
        <strain evidence="4">DSM 13166</strain>
    </source>
</reference>
<dbReference type="InterPro" id="IPR051257">
    <property type="entry name" value="Diverse_CBS-Domain"/>
</dbReference>
<dbReference type="AlphaFoldDB" id="A0A977PKP0"/>
<evidence type="ECO:0000259" key="3">
    <source>
        <dbReference type="PROSITE" id="PS51371"/>
    </source>
</evidence>
<evidence type="ECO:0000313" key="5">
    <source>
        <dbReference type="Proteomes" id="UP001063698"/>
    </source>
</evidence>
<accession>A0A977PKP0</accession>
<proteinExistence type="predicted"/>
<dbReference type="EMBL" id="CP006868">
    <property type="protein sequence ID" value="UXD21629.1"/>
    <property type="molecule type" value="Genomic_DNA"/>
</dbReference>
<sequence>MRAADLIKRPPISCFPSTSLKEVIKIMRNNNVGSVMIVDGGKLLGIFTERDLVKALDEGAKLEEPISKYMNPSPITAKADESLESVVRKMLNNGLRHIPVVDSEGNVLGVISIKDIVETLYEGCNPP</sequence>
<keyword evidence="5" id="KW-1185">Reference proteome</keyword>
<feature type="domain" description="CBS" evidence="3">
    <location>
        <begin position="7"/>
        <end position="62"/>
    </location>
</feature>
<dbReference type="PANTHER" id="PTHR43080">
    <property type="entry name" value="CBS DOMAIN-CONTAINING PROTEIN CBSX3, MITOCHONDRIAL"/>
    <property type="match status" value="1"/>
</dbReference>
<dbReference type="InterPro" id="IPR046342">
    <property type="entry name" value="CBS_dom_sf"/>
</dbReference>
<evidence type="ECO:0000313" key="4">
    <source>
        <dbReference type="EMBL" id="UXD21629.1"/>
    </source>
</evidence>
<dbReference type="CDD" id="cd09836">
    <property type="entry name" value="CBS_pair_arch"/>
    <property type="match status" value="1"/>
</dbReference>
<dbReference type="KEGG" id="ipc:IPA_06030"/>
<dbReference type="SMART" id="SM00116">
    <property type="entry name" value="CBS"/>
    <property type="match status" value="2"/>
</dbReference>
<dbReference type="Gene3D" id="3.10.580.10">
    <property type="entry name" value="CBS-domain"/>
    <property type="match status" value="1"/>
</dbReference>
<dbReference type="PANTHER" id="PTHR43080:SF2">
    <property type="entry name" value="CBS DOMAIN-CONTAINING PROTEIN"/>
    <property type="match status" value="1"/>
</dbReference>
<dbReference type="SUPFAM" id="SSF54631">
    <property type="entry name" value="CBS-domain pair"/>
    <property type="match status" value="1"/>
</dbReference>
<gene>
    <name evidence="4" type="ORF">IPA_06030</name>
</gene>
<dbReference type="Pfam" id="PF00571">
    <property type="entry name" value="CBS"/>
    <property type="match status" value="2"/>
</dbReference>
<protein>
    <submittedName>
        <fullName evidence="4">Signal transduction protein</fullName>
    </submittedName>
</protein>
<name>A0A977PKP0_9CREN</name>
<dbReference type="Proteomes" id="UP001063698">
    <property type="component" value="Chromosome"/>
</dbReference>
<feature type="domain" description="CBS" evidence="3">
    <location>
        <begin position="70"/>
        <end position="127"/>
    </location>
</feature>
<organism evidence="4 5">
    <name type="scientific">Ignicoccus pacificus DSM 13166</name>
    <dbReference type="NCBI Taxonomy" id="940294"/>
    <lineage>
        <taxon>Archaea</taxon>
        <taxon>Thermoproteota</taxon>
        <taxon>Thermoprotei</taxon>
        <taxon>Desulfurococcales</taxon>
        <taxon>Desulfurococcaceae</taxon>
        <taxon>Ignicoccus</taxon>
    </lineage>
</organism>
<dbReference type="InterPro" id="IPR000644">
    <property type="entry name" value="CBS_dom"/>
</dbReference>
<evidence type="ECO:0000256" key="2">
    <source>
        <dbReference type="PROSITE-ProRule" id="PRU00703"/>
    </source>
</evidence>
<keyword evidence="1 2" id="KW-0129">CBS domain</keyword>